<organism evidence="1 2">
    <name type="scientific">Sphingomonas vulcanisoli</name>
    <dbReference type="NCBI Taxonomy" id="1658060"/>
    <lineage>
        <taxon>Bacteria</taxon>
        <taxon>Pseudomonadati</taxon>
        <taxon>Pseudomonadota</taxon>
        <taxon>Alphaproteobacteria</taxon>
        <taxon>Sphingomonadales</taxon>
        <taxon>Sphingomonadaceae</taxon>
        <taxon>Sphingomonas</taxon>
    </lineage>
</organism>
<dbReference type="NCBIfam" id="TIGR02001">
    <property type="entry name" value="gcw_chp"/>
    <property type="match status" value="1"/>
</dbReference>
<sequence length="271" mass="28368">MAILIGGGTAQAQTVPAEAQSDKGAPAAAPAAPAATPTWTITDSGAIVSQYRFRGISQSDNKPAVQGAFTIAHASGFYLSAWGSSASGDNAVNIGSTEIDVYGGYTHALGKSGLTIDAGLYGYIYPGSAKAVGINEDYYEVYGSLAKAFGPVTLKVGANWAPDQRYFKAFATPTRYNVYEYGELSYAFAQLPITLHSHIGHTGGGLDYAAHDYIDYTVGAGYKWKALTFDVSLVGTNLSRADTRAADLAFGTNDFHRAAKRVAVGSVTASF</sequence>
<reference evidence="1 2" key="1">
    <citation type="submission" date="2020-03" db="EMBL/GenBank/DDBJ databases">
        <title>Genomic Encyclopedia of Type Strains, Phase III (KMG-III): the genomes of soil and plant-associated and newly described type strains.</title>
        <authorList>
            <person name="Whitman W."/>
        </authorList>
    </citation>
    <scope>NUCLEOTIDE SEQUENCE [LARGE SCALE GENOMIC DNA]</scope>
    <source>
        <strain evidence="1 2">CECT 8804</strain>
    </source>
</reference>
<name>A0ABX0TY26_9SPHN</name>
<keyword evidence="2" id="KW-1185">Reference proteome</keyword>
<proteinExistence type="predicted"/>
<evidence type="ECO:0000313" key="2">
    <source>
        <dbReference type="Proteomes" id="UP000727456"/>
    </source>
</evidence>
<protein>
    <submittedName>
        <fullName evidence="1">Uncharacterized protein (TIGR02001 family)</fullName>
    </submittedName>
</protein>
<comment type="caution">
    <text evidence="1">The sequence shown here is derived from an EMBL/GenBank/DDBJ whole genome shotgun (WGS) entry which is preliminary data.</text>
</comment>
<evidence type="ECO:0000313" key="1">
    <source>
        <dbReference type="EMBL" id="NIJ08531.1"/>
    </source>
</evidence>
<dbReference type="RefSeq" id="WP_341786339.1">
    <property type="nucleotide sequence ID" value="NZ_JAAOZC010000005.1"/>
</dbReference>
<accession>A0ABX0TY26</accession>
<dbReference type="Pfam" id="PF09694">
    <property type="entry name" value="Gcw_chp"/>
    <property type="match status" value="1"/>
</dbReference>
<dbReference type="Proteomes" id="UP000727456">
    <property type="component" value="Unassembled WGS sequence"/>
</dbReference>
<dbReference type="InterPro" id="IPR010239">
    <property type="entry name" value="CHP02001"/>
</dbReference>
<dbReference type="EMBL" id="JAAOZC010000005">
    <property type="protein sequence ID" value="NIJ08531.1"/>
    <property type="molecule type" value="Genomic_DNA"/>
</dbReference>
<gene>
    <name evidence="1" type="ORF">FHS31_002152</name>
</gene>